<evidence type="ECO:0000313" key="2">
    <source>
        <dbReference type="Proteomes" id="UP000799118"/>
    </source>
</evidence>
<name>A0A6A4HD85_9AGAR</name>
<accession>A0A6A4HD85</accession>
<reference evidence="1" key="1">
    <citation type="journal article" date="2019" name="Environ. Microbiol.">
        <title>Fungal ecological strategies reflected in gene transcription - a case study of two litter decomposers.</title>
        <authorList>
            <person name="Barbi F."/>
            <person name="Kohler A."/>
            <person name="Barry K."/>
            <person name="Baskaran P."/>
            <person name="Daum C."/>
            <person name="Fauchery L."/>
            <person name="Ihrmark K."/>
            <person name="Kuo A."/>
            <person name="LaButti K."/>
            <person name="Lipzen A."/>
            <person name="Morin E."/>
            <person name="Grigoriev I.V."/>
            <person name="Henrissat B."/>
            <person name="Lindahl B."/>
            <person name="Martin F."/>
        </authorList>
    </citation>
    <scope>NUCLEOTIDE SEQUENCE</scope>
    <source>
        <strain evidence="1">JB14</strain>
    </source>
</reference>
<dbReference type="AlphaFoldDB" id="A0A6A4HD85"/>
<organism evidence="1 2">
    <name type="scientific">Gymnopus androsaceus JB14</name>
    <dbReference type="NCBI Taxonomy" id="1447944"/>
    <lineage>
        <taxon>Eukaryota</taxon>
        <taxon>Fungi</taxon>
        <taxon>Dikarya</taxon>
        <taxon>Basidiomycota</taxon>
        <taxon>Agaricomycotina</taxon>
        <taxon>Agaricomycetes</taxon>
        <taxon>Agaricomycetidae</taxon>
        <taxon>Agaricales</taxon>
        <taxon>Marasmiineae</taxon>
        <taxon>Omphalotaceae</taxon>
        <taxon>Gymnopus</taxon>
    </lineage>
</organism>
<sequence length="178" mass="19912">MKIGYFFLFSVSPSKLSPSLPELQLAPSPSPVSPSVSALNHLDLNVGKLSLLPPPQIPLLLFRLLLEIIGKIIRTQLKVRGEYSRPSSRAVECDTTDNDSISGFIKELKQEREKKNRALGVAKGQCNDNYNDFSHCSYPWADRHDNSPKKVFSPRRSTSTLLPVQVHVHPSRPTQPKN</sequence>
<gene>
    <name evidence="1" type="ORF">BT96DRAFT_1021815</name>
</gene>
<keyword evidence="2" id="KW-1185">Reference proteome</keyword>
<dbReference type="EMBL" id="ML769526">
    <property type="protein sequence ID" value="KAE9395730.1"/>
    <property type="molecule type" value="Genomic_DNA"/>
</dbReference>
<evidence type="ECO:0000313" key="1">
    <source>
        <dbReference type="EMBL" id="KAE9395730.1"/>
    </source>
</evidence>
<protein>
    <submittedName>
        <fullName evidence="1">Uncharacterized protein</fullName>
    </submittedName>
</protein>
<proteinExistence type="predicted"/>
<dbReference type="Proteomes" id="UP000799118">
    <property type="component" value="Unassembled WGS sequence"/>
</dbReference>